<protein>
    <recommendedName>
        <fullName evidence="6">Ionotropic glutamate receptor C-terminal domain-containing protein</fullName>
    </recommendedName>
</protein>
<dbReference type="AlphaFoldDB" id="A0A1X6P3I5"/>
<evidence type="ECO:0000256" key="1">
    <source>
        <dbReference type="SAM" id="MobiDB-lite"/>
    </source>
</evidence>
<feature type="signal peptide" evidence="3">
    <location>
        <begin position="1"/>
        <end position="24"/>
    </location>
</feature>
<sequence>MHRVTAAAVATVATVATSAAVVTATTPSTPIIAPAKALEALYSDLNAPAYEQCLSGTTCFFFIPEAPFTRIDADTDAKNRESSLDPRRLFPCIEYAERGLGGIGFKVHELIPNNTDMCAMLDPTDGWTFNMLIQMLHNTTLDPTHPGYGMGLGASGAVVPTEWRANKTTASDTYMEDPVVVVRRTTAEGFGAPKAIDFPALLRPFAKDTWLLLGGSAAAVIIVVAVRILVGGELRGQERHFAPARTLLLGTIVVCAAIFALFYEAALILNAIPNTLDSLVSGLSDDEMCRWTVVRGAATEEIFVGLVNAGRGSGTKVSIQSRTWSTCSNVSECLQQVVIGTESNEPRCEGKRTEVFVSWRMIILAEFGSNRSLCDEVDVVNADGSGSFSRFNLGWQFSDVNPLADGAGDLLPLLARRRQEINAAFRREHLSKNIQRIVEQEVGQELQCTGSPQQVHVGLLVAPIFVVLLAGLTLAIVATVAVPALHRALMERVSAEQAAAEAAAAATRAAEATMAEALAVNLPPPPPPRGRARRRRGCHA</sequence>
<keyword evidence="5" id="KW-1185">Reference proteome</keyword>
<evidence type="ECO:0000256" key="2">
    <source>
        <dbReference type="SAM" id="Phobius"/>
    </source>
</evidence>
<gene>
    <name evidence="4" type="ORF">BU14_0235s0001</name>
</gene>
<feature type="transmembrane region" description="Helical" evidence="2">
    <location>
        <begin position="210"/>
        <end position="230"/>
    </location>
</feature>
<proteinExistence type="predicted"/>
<evidence type="ECO:0008006" key="6">
    <source>
        <dbReference type="Google" id="ProtNLM"/>
    </source>
</evidence>
<reference evidence="4 5" key="1">
    <citation type="submission" date="2017-03" db="EMBL/GenBank/DDBJ databases">
        <title>WGS assembly of Porphyra umbilicalis.</title>
        <authorList>
            <person name="Brawley S.H."/>
            <person name="Blouin N.A."/>
            <person name="Ficko-Blean E."/>
            <person name="Wheeler G.L."/>
            <person name="Lohr M."/>
            <person name="Goodson H.V."/>
            <person name="Jenkins J.W."/>
            <person name="Blaby-Haas C.E."/>
            <person name="Helliwell K.E."/>
            <person name="Chan C."/>
            <person name="Marriage T."/>
            <person name="Bhattacharya D."/>
            <person name="Klein A.S."/>
            <person name="Badis Y."/>
            <person name="Brodie J."/>
            <person name="Cao Y."/>
            <person name="Collen J."/>
            <person name="Dittami S.M."/>
            <person name="Gachon C.M."/>
            <person name="Green B.R."/>
            <person name="Karpowicz S."/>
            <person name="Kim J.W."/>
            <person name="Kudahl U."/>
            <person name="Lin S."/>
            <person name="Michel G."/>
            <person name="Mittag M."/>
            <person name="Olson B.J."/>
            <person name="Pangilinan J."/>
            <person name="Peng Y."/>
            <person name="Qiu H."/>
            <person name="Shu S."/>
            <person name="Singer J.T."/>
            <person name="Smith A.G."/>
            <person name="Sprecher B.N."/>
            <person name="Wagner V."/>
            <person name="Wang W."/>
            <person name="Wang Z.-Y."/>
            <person name="Yan J."/>
            <person name="Yarish C."/>
            <person name="Zoeuner-Riek S."/>
            <person name="Zhuang Y."/>
            <person name="Zou Y."/>
            <person name="Lindquist E.A."/>
            <person name="Grimwood J."/>
            <person name="Barry K."/>
            <person name="Rokhsar D.S."/>
            <person name="Schmutz J."/>
            <person name="Stiller J.W."/>
            <person name="Grossman A.R."/>
            <person name="Prochnik S.E."/>
        </authorList>
    </citation>
    <scope>NUCLEOTIDE SEQUENCE [LARGE SCALE GENOMIC DNA]</scope>
    <source>
        <strain evidence="4">4086291</strain>
    </source>
</reference>
<organism evidence="4 5">
    <name type="scientific">Porphyra umbilicalis</name>
    <name type="common">Purple laver</name>
    <name type="synonym">Red alga</name>
    <dbReference type="NCBI Taxonomy" id="2786"/>
    <lineage>
        <taxon>Eukaryota</taxon>
        <taxon>Rhodophyta</taxon>
        <taxon>Bangiophyceae</taxon>
        <taxon>Bangiales</taxon>
        <taxon>Bangiaceae</taxon>
        <taxon>Porphyra</taxon>
    </lineage>
</organism>
<keyword evidence="3" id="KW-0732">Signal</keyword>
<evidence type="ECO:0000256" key="3">
    <source>
        <dbReference type="SAM" id="SignalP"/>
    </source>
</evidence>
<keyword evidence="2" id="KW-1133">Transmembrane helix</keyword>
<name>A0A1X6P3I5_PORUM</name>
<feature type="compositionally biased region" description="Basic residues" evidence="1">
    <location>
        <begin position="530"/>
        <end position="540"/>
    </location>
</feature>
<feature type="chain" id="PRO_5012236775" description="Ionotropic glutamate receptor C-terminal domain-containing protein" evidence="3">
    <location>
        <begin position="25"/>
        <end position="540"/>
    </location>
</feature>
<keyword evidence="2" id="KW-0472">Membrane</keyword>
<feature type="region of interest" description="Disordered" evidence="1">
    <location>
        <begin position="517"/>
        <end position="540"/>
    </location>
</feature>
<feature type="transmembrane region" description="Helical" evidence="2">
    <location>
        <begin position="242"/>
        <end position="263"/>
    </location>
</feature>
<dbReference type="EMBL" id="KV918902">
    <property type="protein sequence ID" value="OSX75452.1"/>
    <property type="molecule type" value="Genomic_DNA"/>
</dbReference>
<feature type="transmembrane region" description="Helical" evidence="2">
    <location>
        <begin position="457"/>
        <end position="482"/>
    </location>
</feature>
<keyword evidence="2" id="KW-0812">Transmembrane</keyword>
<evidence type="ECO:0000313" key="5">
    <source>
        <dbReference type="Proteomes" id="UP000218209"/>
    </source>
</evidence>
<evidence type="ECO:0000313" key="4">
    <source>
        <dbReference type="EMBL" id="OSX75452.1"/>
    </source>
</evidence>
<accession>A0A1X6P3I5</accession>
<dbReference type="Proteomes" id="UP000218209">
    <property type="component" value="Unassembled WGS sequence"/>
</dbReference>